<evidence type="ECO:0000256" key="2">
    <source>
        <dbReference type="ARBA" id="ARBA00022490"/>
    </source>
</evidence>
<dbReference type="PROSITE" id="PS51857">
    <property type="entry name" value="CSD_2"/>
    <property type="match status" value="1"/>
</dbReference>
<name>A0A1I4FC56_9ACTN</name>
<dbReference type="PIRSF" id="PIRSF002599">
    <property type="entry name" value="Cold_shock_A"/>
    <property type="match status" value="1"/>
</dbReference>
<dbReference type="PANTHER" id="PTHR46565">
    <property type="entry name" value="COLD SHOCK DOMAIN PROTEIN 2"/>
    <property type="match status" value="1"/>
</dbReference>
<comment type="subcellular location">
    <subcellularLocation>
        <location evidence="1">Cytoplasm</location>
    </subcellularLocation>
</comment>
<dbReference type="InterPro" id="IPR011129">
    <property type="entry name" value="CSD"/>
</dbReference>
<keyword evidence="9" id="KW-1185">Reference proteome</keyword>
<keyword evidence="6" id="KW-0804">Transcription</keyword>
<dbReference type="InterPro" id="IPR012340">
    <property type="entry name" value="NA-bd_OB-fold"/>
</dbReference>
<dbReference type="SUPFAM" id="SSF50249">
    <property type="entry name" value="Nucleic acid-binding proteins"/>
    <property type="match status" value="1"/>
</dbReference>
<dbReference type="SMART" id="SM00357">
    <property type="entry name" value="CSP"/>
    <property type="match status" value="1"/>
</dbReference>
<organism evidence="8 9">
    <name type="scientific">Geodermatophilus ruber</name>
    <dbReference type="NCBI Taxonomy" id="504800"/>
    <lineage>
        <taxon>Bacteria</taxon>
        <taxon>Bacillati</taxon>
        <taxon>Actinomycetota</taxon>
        <taxon>Actinomycetes</taxon>
        <taxon>Geodermatophilales</taxon>
        <taxon>Geodermatophilaceae</taxon>
        <taxon>Geodermatophilus</taxon>
    </lineage>
</organism>
<keyword evidence="3" id="KW-0805">Transcription regulation</keyword>
<dbReference type="AlphaFoldDB" id="A0A1I4FC56"/>
<evidence type="ECO:0000256" key="4">
    <source>
        <dbReference type="ARBA" id="ARBA00023125"/>
    </source>
</evidence>
<evidence type="ECO:0000313" key="9">
    <source>
        <dbReference type="Proteomes" id="UP000199152"/>
    </source>
</evidence>
<keyword evidence="4" id="KW-0238">DNA-binding</keyword>
<feature type="non-terminal residue" evidence="8">
    <location>
        <position position="1"/>
    </location>
</feature>
<dbReference type="Pfam" id="PF00313">
    <property type="entry name" value="CSD"/>
    <property type="match status" value="1"/>
</dbReference>
<protein>
    <submittedName>
        <fullName evidence="8">Cold shock protein (Beta-ribbon, CspA family)</fullName>
    </submittedName>
</protein>
<dbReference type="GO" id="GO:0005737">
    <property type="term" value="C:cytoplasm"/>
    <property type="evidence" value="ECO:0007669"/>
    <property type="project" value="UniProtKB-SubCell"/>
</dbReference>
<dbReference type="GO" id="GO:0003677">
    <property type="term" value="F:DNA binding"/>
    <property type="evidence" value="ECO:0007669"/>
    <property type="project" value="UniProtKB-KW"/>
</dbReference>
<dbReference type="InterPro" id="IPR002059">
    <property type="entry name" value="CSP_DNA-bd"/>
</dbReference>
<dbReference type="PRINTS" id="PR00050">
    <property type="entry name" value="COLDSHOCK"/>
</dbReference>
<evidence type="ECO:0000256" key="1">
    <source>
        <dbReference type="ARBA" id="ARBA00004496"/>
    </source>
</evidence>
<accession>A0A1I4FC56</accession>
<dbReference type="PANTHER" id="PTHR46565:SF20">
    <property type="entry name" value="COLD SHOCK DOMAIN-CONTAINING PROTEIN 4"/>
    <property type="match status" value="1"/>
</dbReference>
<evidence type="ECO:0000256" key="5">
    <source>
        <dbReference type="ARBA" id="ARBA00023159"/>
    </source>
</evidence>
<dbReference type="InParanoid" id="A0A1I4FC56"/>
<reference evidence="8 9" key="1">
    <citation type="submission" date="2016-10" db="EMBL/GenBank/DDBJ databases">
        <authorList>
            <person name="de Groot N.N."/>
        </authorList>
    </citation>
    <scope>NUCLEOTIDE SEQUENCE [LARGE SCALE GENOMIC DNA]</scope>
    <source>
        <strain evidence="8 9">DSM 45317</strain>
    </source>
</reference>
<sequence>FITPDDGGPDVFVHFSAIDDQGGFRTLDEGQRVEYEASQGERGVQADHVQPF</sequence>
<evidence type="ECO:0000256" key="3">
    <source>
        <dbReference type="ARBA" id="ARBA00023015"/>
    </source>
</evidence>
<gene>
    <name evidence="8" type="ORF">SAMN04488085_10743</name>
</gene>
<feature type="domain" description="CSD" evidence="7">
    <location>
        <begin position="1"/>
        <end position="51"/>
    </location>
</feature>
<keyword evidence="5" id="KW-0010">Activator</keyword>
<evidence type="ECO:0000256" key="6">
    <source>
        <dbReference type="ARBA" id="ARBA00023163"/>
    </source>
</evidence>
<dbReference type="Gene3D" id="2.40.50.140">
    <property type="entry name" value="Nucleic acid-binding proteins"/>
    <property type="match status" value="1"/>
</dbReference>
<dbReference type="EMBL" id="FOSW01000007">
    <property type="protein sequence ID" value="SFL14457.1"/>
    <property type="molecule type" value="Genomic_DNA"/>
</dbReference>
<keyword evidence="2" id="KW-0963">Cytoplasm</keyword>
<proteinExistence type="predicted"/>
<dbReference type="Proteomes" id="UP000199152">
    <property type="component" value="Unassembled WGS sequence"/>
</dbReference>
<dbReference type="InterPro" id="IPR012156">
    <property type="entry name" value="Cold_shock_CspA"/>
</dbReference>
<evidence type="ECO:0000313" key="8">
    <source>
        <dbReference type="EMBL" id="SFL14457.1"/>
    </source>
</evidence>
<evidence type="ECO:0000259" key="7">
    <source>
        <dbReference type="PROSITE" id="PS51857"/>
    </source>
</evidence>